<proteinExistence type="predicted"/>
<dbReference type="SUPFAM" id="SSF50156">
    <property type="entry name" value="PDZ domain-like"/>
    <property type="match status" value="1"/>
</dbReference>
<dbReference type="EMBL" id="JAENRR010000026">
    <property type="protein sequence ID" value="MBK3518042.1"/>
    <property type="molecule type" value="Genomic_DNA"/>
</dbReference>
<reference evidence="2 3" key="1">
    <citation type="submission" date="2021-01" db="EMBL/GenBank/DDBJ databases">
        <title>Carboxyliciviraga sp.nov., isolated from coastal sediments.</title>
        <authorList>
            <person name="Lu D."/>
            <person name="Zhang T."/>
        </authorList>
    </citation>
    <scope>NUCLEOTIDE SEQUENCE [LARGE SCALE GENOMIC DNA]</scope>
    <source>
        <strain evidence="2 3">N1Y132</strain>
    </source>
</reference>
<keyword evidence="3" id="KW-1185">Reference proteome</keyword>
<dbReference type="GO" id="GO:0006508">
    <property type="term" value="P:proteolysis"/>
    <property type="evidence" value="ECO:0007669"/>
    <property type="project" value="UniProtKB-KW"/>
</dbReference>
<keyword evidence="1" id="KW-0732">Signal</keyword>
<evidence type="ECO:0000313" key="3">
    <source>
        <dbReference type="Proteomes" id="UP000605676"/>
    </source>
</evidence>
<keyword evidence="2" id="KW-0378">Hydrolase</keyword>
<feature type="chain" id="PRO_5046070286" evidence="1">
    <location>
        <begin position="35"/>
        <end position="408"/>
    </location>
</feature>
<dbReference type="Gene3D" id="2.40.70.10">
    <property type="entry name" value="Acid Proteases"/>
    <property type="match status" value="2"/>
</dbReference>
<comment type="caution">
    <text evidence="2">The sequence shown here is derived from an EMBL/GenBank/DDBJ whole genome shotgun (WGS) entry which is preliminary data.</text>
</comment>
<dbReference type="InterPro" id="IPR021109">
    <property type="entry name" value="Peptidase_aspartic_dom_sf"/>
</dbReference>
<evidence type="ECO:0000256" key="1">
    <source>
        <dbReference type="SAM" id="SignalP"/>
    </source>
</evidence>
<dbReference type="Pfam" id="PF13650">
    <property type="entry name" value="Asp_protease_2"/>
    <property type="match status" value="1"/>
</dbReference>
<dbReference type="RefSeq" id="WP_200465270.1">
    <property type="nucleotide sequence ID" value="NZ_JAENRR010000026.1"/>
</dbReference>
<dbReference type="Proteomes" id="UP000605676">
    <property type="component" value="Unassembled WGS sequence"/>
</dbReference>
<dbReference type="InterPro" id="IPR036034">
    <property type="entry name" value="PDZ_sf"/>
</dbReference>
<gene>
    <name evidence="2" type="ORF">JIV24_11915</name>
</gene>
<keyword evidence="2" id="KW-0645">Protease</keyword>
<evidence type="ECO:0000313" key="2">
    <source>
        <dbReference type="EMBL" id="MBK3518042.1"/>
    </source>
</evidence>
<dbReference type="GO" id="GO:0008233">
    <property type="term" value="F:peptidase activity"/>
    <property type="evidence" value="ECO:0007669"/>
    <property type="project" value="UniProtKB-KW"/>
</dbReference>
<name>A0ABS1HK44_9BACT</name>
<accession>A0ABS1HK44</accession>
<organism evidence="2 3">
    <name type="scientific">Carboxylicivirga marina</name>
    <dbReference type="NCBI Taxonomy" id="2800988"/>
    <lineage>
        <taxon>Bacteria</taxon>
        <taxon>Pseudomonadati</taxon>
        <taxon>Bacteroidota</taxon>
        <taxon>Bacteroidia</taxon>
        <taxon>Marinilabiliales</taxon>
        <taxon>Marinilabiliaceae</taxon>
        <taxon>Carboxylicivirga</taxon>
    </lineage>
</organism>
<feature type="signal peptide" evidence="1">
    <location>
        <begin position="1"/>
        <end position="34"/>
    </location>
</feature>
<sequence>MNHLLRIFSTRMILPQLRVSSLLLCLMFSLGAHAQFNSGRILNDDFYAEIPFEYEHDKIVINATMNGVEGRYLLDTGAMCILFKDSVKHDFINLNEMNVGDASGKKQQSQVVQMPSIKVGQLQYENIPTLYVDMFTGPFKCLGYKGIIGSNLLRFGAFKIDWEAQKLIIADSYKAFGADKSNSSKMFINKQQSSPFVKMKVNGKNIKWVLVDTGSGDSFAMYNETAAWLRQKEVIASPLYESSGTNSHGAWGAGSYQMTIYNDLKLELGKSTIFKHSIVETSSGKSKIGMKLLNQKDFVIDYPNKRFFFDVGEVNETIEFKSFGLDIIMEGDSFVVNGVWKGTDAESFGVVKGDLIEDIEGVGFKQKSTCEVFLGLKELTQNRDELTFHFINEKTQSRKIVTLSRIKF</sequence>
<protein>
    <submittedName>
        <fullName evidence="2">Aspartyl protease family protein</fullName>
    </submittedName>
</protein>